<dbReference type="Proteomes" id="UP001293718">
    <property type="component" value="Unassembled WGS sequence"/>
</dbReference>
<name>A0ABU5IDW0_9BURK</name>
<accession>A0ABU5IDW0</accession>
<evidence type="ECO:0000313" key="2">
    <source>
        <dbReference type="Proteomes" id="UP001293718"/>
    </source>
</evidence>
<organism evidence="1 2">
    <name type="scientific">Azohydromonas lata</name>
    <dbReference type="NCBI Taxonomy" id="45677"/>
    <lineage>
        <taxon>Bacteria</taxon>
        <taxon>Pseudomonadati</taxon>
        <taxon>Pseudomonadota</taxon>
        <taxon>Betaproteobacteria</taxon>
        <taxon>Burkholderiales</taxon>
        <taxon>Sphaerotilaceae</taxon>
        <taxon>Azohydromonas</taxon>
    </lineage>
</organism>
<dbReference type="InterPro" id="IPR023198">
    <property type="entry name" value="PGP-like_dom2"/>
</dbReference>
<reference evidence="1 2" key="1">
    <citation type="submission" date="2023-11" db="EMBL/GenBank/DDBJ databases">
        <title>Draft genome of Azohydromonas lata strain H1 (DSM1123), a polyhydroxyalkanoate producer.</title>
        <authorList>
            <person name="Traversa D."/>
            <person name="D'Addabbo P."/>
            <person name="Pazzani C."/>
            <person name="Manzari C."/>
            <person name="Chiara M."/>
            <person name="Scrascia M."/>
        </authorList>
    </citation>
    <scope>NUCLEOTIDE SEQUENCE [LARGE SCALE GENOMIC DNA]</scope>
    <source>
        <strain evidence="1 2">H1</strain>
    </source>
</reference>
<dbReference type="EMBL" id="JAXOJX010000006">
    <property type="protein sequence ID" value="MDZ5456153.1"/>
    <property type="molecule type" value="Genomic_DNA"/>
</dbReference>
<evidence type="ECO:0000313" key="1">
    <source>
        <dbReference type="EMBL" id="MDZ5456153.1"/>
    </source>
</evidence>
<dbReference type="Gene3D" id="1.10.150.240">
    <property type="entry name" value="Putative phosphatase, domain 2"/>
    <property type="match status" value="1"/>
</dbReference>
<protein>
    <submittedName>
        <fullName evidence="1">Uncharacterized protein</fullName>
    </submittedName>
</protein>
<keyword evidence="2" id="KW-1185">Reference proteome</keyword>
<proteinExistence type="predicted"/>
<sequence>MFNDLPLEFRIEEIERNAYNAAFYELGLRWYWDTETYAALLRHSAQPAERIQHYLRTQQPHLLTAYDADFLARAIQEGMLRRKDSARPVCDWSKVTGCELGI</sequence>
<gene>
    <name evidence="1" type="ORF">SM757_06170</name>
</gene>
<comment type="caution">
    <text evidence="1">The sequence shown here is derived from an EMBL/GenBank/DDBJ whole genome shotgun (WGS) entry which is preliminary data.</text>
</comment>
<dbReference type="RefSeq" id="WP_066342591.1">
    <property type="nucleotide sequence ID" value="NZ_JAXOJX010000006.1"/>
</dbReference>